<reference evidence="1 2" key="1">
    <citation type="submission" date="2008-10" db="EMBL/GenBank/DDBJ databases">
        <title>Draft genome sequence of Bifidobacterium catenulatum (DSM 16992).</title>
        <authorList>
            <person name="Sudarsanam P."/>
            <person name="Ley R."/>
            <person name="Guruge J."/>
            <person name="Turnbaugh P.J."/>
            <person name="Mahowald M."/>
            <person name="Liep D."/>
            <person name="Gordon J."/>
        </authorList>
    </citation>
    <scope>NUCLEOTIDE SEQUENCE [LARGE SCALE GENOMIC DNA]</scope>
    <source>
        <strain evidence="1 2">DSM 16992</strain>
    </source>
</reference>
<proteinExistence type="predicted"/>
<protein>
    <submittedName>
        <fullName evidence="1">Uncharacterized protein</fullName>
    </submittedName>
</protein>
<organism evidence="1 2">
    <name type="scientific">Bifidobacterium catenulatum DSM 16992 = JCM 1194 = LMG 11043</name>
    <dbReference type="NCBI Taxonomy" id="566552"/>
    <lineage>
        <taxon>Bacteria</taxon>
        <taxon>Bacillati</taxon>
        <taxon>Actinomycetota</taxon>
        <taxon>Actinomycetes</taxon>
        <taxon>Bifidobacteriales</taxon>
        <taxon>Bifidobacteriaceae</taxon>
        <taxon>Bifidobacterium</taxon>
    </lineage>
</organism>
<evidence type="ECO:0000313" key="2">
    <source>
        <dbReference type="Proteomes" id="UP000003882"/>
    </source>
</evidence>
<dbReference type="Proteomes" id="UP000003882">
    <property type="component" value="Unassembled WGS sequence"/>
</dbReference>
<dbReference type="EMBL" id="ABXY01000001">
    <property type="protein sequence ID" value="EEB22406.1"/>
    <property type="molecule type" value="Genomic_DNA"/>
</dbReference>
<gene>
    <name evidence="1" type="ORF">BIFCAT_00036</name>
</gene>
<dbReference type="AlphaFoldDB" id="B6XSH9"/>
<name>B6XSH9_9BIFI</name>
<evidence type="ECO:0000313" key="1">
    <source>
        <dbReference type="EMBL" id="EEB22406.1"/>
    </source>
</evidence>
<reference evidence="1 2" key="2">
    <citation type="submission" date="2008-10" db="EMBL/GenBank/DDBJ databases">
        <authorList>
            <person name="Fulton L."/>
            <person name="Clifton S."/>
            <person name="Fulton B."/>
            <person name="Xu J."/>
            <person name="Minx P."/>
            <person name="Pepin K.H."/>
            <person name="Johnson M."/>
            <person name="Bhonagiri V."/>
            <person name="Nash W.E."/>
            <person name="Mardis E.R."/>
            <person name="Wilson R.K."/>
        </authorList>
    </citation>
    <scope>NUCLEOTIDE SEQUENCE [LARGE SCALE GENOMIC DNA]</scope>
    <source>
        <strain evidence="1 2">DSM 16992</strain>
    </source>
</reference>
<accession>B6XSH9</accession>
<comment type="caution">
    <text evidence="1">The sequence shown here is derived from an EMBL/GenBank/DDBJ whole genome shotgun (WGS) entry which is preliminary data.</text>
</comment>
<sequence>MRDFARLHVFSHASKKRFWCFLPFSGDFQKPSMSIGKFFTY</sequence>